<dbReference type="EMBL" id="CP092878">
    <property type="protein sequence ID" value="UYV78741.1"/>
    <property type="molecule type" value="Genomic_DNA"/>
</dbReference>
<dbReference type="InterPro" id="IPR036397">
    <property type="entry name" value="RNaseH_sf"/>
</dbReference>
<reference evidence="3 4" key="1">
    <citation type="submission" date="2022-01" db="EMBL/GenBank/DDBJ databases">
        <title>A chromosomal length assembly of Cordylochernes scorpioides.</title>
        <authorList>
            <person name="Zeh D."/>
            <person name="Zeh J."/>
        </authorList>
    </citation>
    <scope>NUCLEOTIDE SEQUENCE [LARGE SCALE GENOMIC DNA]</scope>
    <source>
        <strain evidence="3">IN4F17</strain>
        <tissue evidence="3">Whole Body</tissue>
    </source>
</reference>
<dbReference type="InterPro" id="IPR052709">
    <property type="entry name" value="Transposase-MT_Hybrid"/>
</dbReference>
<evidence type="ECO:0000259" key="2">
    <source>
        <dbReference type="Pfam" id="PF13358"/>
    </source>
</evidence>
<feature type="domain" description="Tc1-like transposase DDE" evidence="2">
    <location>
        <begin position="190"/>
        <end position="330"/>
    </location>
</feature>
<dbReference type="Proteomes" id="UP001235939">
    <property type="component" value="Chromosome 16"/>
</dbReference>
<name>A0ABY6LC42_9ARAC</name>
<evidence type="ECO:0000256" key="1">
    <source>
        <dbReference type="SAM" id="MobiDB-lite"/>
    </source>
</evidence>
<dbReference type="InterPro" id="IPR038717">
    <property type="entry name" value="Tc1-like_DDE_dom"/>
</dbReference>
<feature type="compositionally biased region" description="Basic and acidic residues" evidence="1">
    <location>
        <begin position="24"/>
        <end position="40"/>
    </location>
</feature>
<sequence>MEHRDTTTIVEIQENDQEQMTGDLTDKNGSKPGDHLIEEPPGEARERLLESCRTSGDHICEGHSTDQEKRFRERTYRVLSGRKVTRSGDVGRFYGLGNFTLSVQLEEMGAYLISSTRGYDNHGTSPTVSQHIQSVTHHPVSAGTIRRRLQHSGLSARRPLLRLHLTQNHRRLHRQWCDERRMWTAEWNEIVFTDESRFCLQHHDSRILVWIHRGERKLNSCGMHRHTGPSPGIMVWGGIGYHSRTPLVRIAGTLKSQRCISEVLEPVVFPFLQALPTTIFQQDNARPHVARIVQRFFVNRQIKLLPWPARSPDLSPIENMWSMVAQRLTQITSPAATPDQLWQRVEDSWSTVPQEHIQSLFESMPRRVAAFARFKAGRTSVKDDLHTGRPLSIRNPENALKIKTYQTLIKNDLHLKRSPAKFVPHLLMNEQKEHRKETGKNMVEMFNSDPHWLKNVITGDETWGYGYEPETKRQSS</sequence>
<proteinExistence type="predicted"/>
<keyword evidence="4" id="KW-1185">Reference proteome</keyword>
<dbReference type="PANTHER" id="PTHR46060">
    <property type="entry name" value="MARINER MOS1 TRANSPOSASE-LIKE PROTEIN"/>
    <property type="match status" value="1"/>
</dbReference>
<evidence type="ECO:0000313" key="4">
    <source>
        <dbReference type="Proteomes" id="UP001235939"/>
    </source>
</evidence>
<dbReference type="Gene3D" id="3.30.420.10">
    <property type="entry name" value="Ribonuclease H-like superfamily/Ribonuclease H"/>
    <property type="match status" value="2"/>
</dbReference>
<evidence type="ECO:0000313" key="3">
    <source>
        <dbReference type="EMBL" id="UYV78741.1"/>
    </source>
</evidence>
<protein>
    <recommendedName>
        <fullName evidence="2">Tc1-like transposase DDE domain-containing protein</fullName>
    </recommendedName>
</protein>
<dbReference type="Pfam" id="PF13358">
    <property type="entry name" value="DDE_3"/>
    <property type="match status" value="1"/>
</dbReference>
<gene>
    <name evidence="3" type="ORF">LAZ67_16002621</name>
</gene>
<dbReference type="PANTHER" id="PTHR46060:SF1">
    <property type="entry name" value="MARINER MOS1 TRANSPOSASE-LIKE PROTEIN"/>
    <property type="match status" value="1"/>
</dbReference>
<feature type="region of interest" description="Disordered" evidence="1">
    <location>
        <begin position="1"/>
        <end position="40"/>
    </location>
</feature>
<organism evidence="3 4">
    <name type="scientific">Cordylochernes scorpioides</name>
    <dbReference type="NCBI Taxonomy" id="51811"/>
    <lineage>
        <taxon>Eukaryota</taxon>
        <taxon>Metazoa</taxon>
        <taxon>Ecdysozoa</taxon>
        <taxon>Arthropoda</taxon>
        <taxon>Chelicerata</taxon>
        <taxon>Arachnida</taxon>
        <taxon>Pseudoscorpiones</taxon>
        <taxon>Cheliferoidea</taxon>
        <taxon>Chernetidae</taxon>
        <taxon>Cordylochernes</taxon>
    </lineage>
</organism>
<accession>A0ABY6LC42</accession>